<dbReference type="Proteomes" id="UP001157069">
    <property type="component" value="Unassembled WGS sequence"/>
</dbReference>
<comment type="caution">
    <text evidence="8">The sequence shown here is derived from an EMBL/GenBank/DDBJ whole genome shotgun (WGS) entry which is preliminary data.</text>
</comment>
<dbReference type="InterPro" id="IPR011527">
    <property type="entry name" value="ABC1_TM_dom"/>
</dbReference>
<evidence type="ECO:0000259" key="7">
    <source>
        <dbReference type="PROSITE" id="PS50929"/>
    </source>
</evidence>
<keyword evidence="4 6" id="KW-0472">Membrane</keyword>
<keyword evidence="3 6" id="KW-1133">Transmembrane helix</keyword>
<keyword evidence="2 6" id="KW-0812">Transmembrane</keyword>
<evidence type="ECO:0000256" key="6">
    <source>
        <dbReference type="SAM" id="Phobius"/>
    </source>
</evidence>
<feature type="domain" description="ABC transmembrane type-1" evidence="7">
    <location>
        <begin position="41"/>
        <end position="150"/>
    </location>
</feature>
<dbReference type="PANTHER" id="PTHR43394:SF1">
    <property type="entry name" value="ATP-BINDING CASSETTE SUB-FAMILY B MEMBER 10, MITOCHONDRIAL"/>
    <property type="match status" value="1"/>
</dbReference>
<dbReference type="InterPro" id="IPR036640">
    <property type="entry name" value="ABC1_TM_sf"/>
</dbReference>
<feature type="transmembrane region" description="Helical" evidence="6">
    <location>
        <begin position="75"/>
        <end position="98"/>
    </location>
</feature>
<organism evidence="8 9">
    <name type="scientific">Homoserinibacter gongjuensis</name>
    <dbReference type="NCBI Taxonomy" id="1162968"/>
    <lineage>
        <taxon>Bacteria</taxon>
        <taxon>Bacillati</taxon>
        <taxon>Actinomycetota</taxon>
        <taxon>Actinomycetes</taxon>
        <taxon>Micrococcales</taxon>
        <taxon>Microbacteriaceae</taxon>
        <taxon>Homoserinibacter</taxon>
    </lineage>
</organism>
<comment type="subcellular location">
    <subcellularLocation>
        <location evidence="1">Cell membrane</location>
        <topology evidence="1">Multi-pass membrane protein</topology>
    </subcellularLocation>
</comment>
<proteinExistence type="predicted"/>
<accession>A0ABQ6JPX8</accession>
<feature type="region of interest" description="Disordered" evidence="5">
    <location>
        <begin position="153"/>
        <end position="173"/>
    </location>
</feature>
<dbReference type="Gene3D" id="1.20.1560.10">
    <property type="entry name" value="ABC transporter type 1, transmembrane domain"/>
    <property type="match status" value="1"/>
</dbReference>
<dbReference type="EMBL" id="BSVA01000001">
    <property type="protein sequence ID" value="GMA90113.1"/>
    <property type="molecule type" value="Genomic_DNA"/>
</dbReference>
<name>A0ABQ6JPX8_9MICO</name>
<evidence type="ECO:0000256" key="3">
    <source>
        <dbReference type="ARBA" id="ARBA00022989"/>
    </source>
</evidence>
<evidence type="ECO:0000313" key="9">
    <source>
        <dbReference type="Proteomes" id="UP001157069"/>
    </source>
</evidence>
<feature type="transmembrane region" description="Helical" evidence="6">
    <location>
        <begin position="37"/>
        <end position="55"/>
    </location>
</feature>
<evidence type="ECO:0000256" key="2">
    <source>
        <dbReference type="ARBA" id="ARBA00022692"/>
    </source>
</evidence>
<dbReference type="PROSITE" id="PS50929">
    <property type="entry name" value="ABC_TM1F"/>
    <property type="match status" value="1"/>
</dbReference>
<evidence type="ECO:0000256" key="5">
    <source>
        <dbReference type="SAM" id="MobiDB-lite"/>
    </source>
</evidence>
<dbReference type="PANTHER" id="PTHR43394">
    <property type="entry name" value="ATP-DEPENDENT PERMEASE MDL1, MITOCHONDRIAL"/>
    <property type="match status" value="1"/>
</dbReference>
<evidence type="ECO:0000256" key="4">
    <source>
        <dbReference type="ARBA" id="ARBA00023136"/>
    </source>
</evidence>
<sequence length="182" mass="19171">MTSTDAPARRNPLRRTPDTGPRASFRELLPYLGEHKGLLGIAIALSIVAAALSLAQPALVSEVISVVQAGGAVGALAWVLVALVIGNGVVGAVQHYLLQRAGTSVVYSSRRALVERMLRLPISEFDTRRSGDLVSRVGSDTTLLYAVLTQGSSTRSAGPWSSSARSSAWRSSTPCCWVPPCS</sequence>
<feature type="region of interest" description="Disordered" evidence="5">
    <location>
        <begin position="1"/>
        <end position="21"/>
    </location>
</feature>
<feature type="compositionally biased region" description="Low complexity" evidence="5">
    <location>
        <begin position="160"/>
        <end position="172"/>
    </location>
</feature>
<evidence type="ECO:0000313" key="8">
    <source>
        <dbReference type="EMBL" id="GMA90113.1"/>
    </source>
</evidence>
<protein>
    <recommendedName>
        <fullName evidence="7">ABC transmembrane type-1 domain-containing protein</fullName>
    </recommendedName>
</protein>
<dbReference type="SUPFAM" id="SSF90123">
    <property type="entry name" value="ABC transporter transmembrane region"/>
    <property type="match status" value="1"/>
</dbReference>
<gene>
    <name evidence="8" type="ORF">GCM10025869_06420</name>
</gene>
<dbReference type="Pfam" id="PF00664">
    <property type="entry name" value="ABC_membrane"/>
    <property type="match status" value="1"/>
</dbReference>
<keyword evidence="9" id="KW-1185">Reference proteome</keyword>
<evidence type="ECO:0000256" key="1">
    <source>
        <dbReference type="ARBA" id="ARBA00004651"/>
    </source>
</evidence>
<reference evidence="9" key="1">
    <citation type="journal article" date="2019" name="Int. J. Syst. Evol. Microbiol.">
        <title>The Global Catalogue of Microorganisms (GCM) 10K type strain sequencing project: providing services to taxonomists for standard genome sequencing and annotation.</title>
        <authorList>
            <consortium name="The Broad Institute Genomics Platform"/>
            <consortium name="The Broad Institute Genome Sequencing Center for Infectious Disease"/>
            <person name="Wu L."/>
            <person name="Ma J."/>
        </authorList>
    </citation>
    <scope>NUCLEOTIDE SEQUENCE [LARGE SCALE GENOMIC DNA]</scope>
    <source>
        <strain evidence="9">NBRC 108755</strain>
    </source>
</reference>
<dbReference type="InterPro" id="IPR039421">
    <property type="entry name" value="Type_1_exporter"/>
</dbReference>